<dbReference type="GO" id="GO:0046872">
    <property type="term" value="F:metal ion binding"/>
    <property type="evidence" value="ECO:0007669"/>
    <property type="project" value="UniProtKB-UniRule"/>
</dbReference>
<evidence type="ECO:0000256" key="8">
    <source>
        <dbReference type="ARBA" id="ARBA00022801"/>
    </source>
</evidence>
<dbReference type="Proteomes" id="UP000422232">
    <property type="component" value="Chromosome"/>
</dbReference>
<comment type="cofactor">
    <cofactor evidence="9">
        <name>a divalent metal cation</name>
        <dbReference type="ChEBI" id="CHEBI:60240"/>
    </cofactor>
    <text evidence="9">Binds 1 divalent metal cation per subunit.</text>
</comment>
<comment type="similarity">
    <text evidence="4 9">Belongs to the SurE nucleotidase family.</text>
</comment>
<evidence type="ECO:0000256" key="2">
    <source>
        <dbReference type="ARBA" id="ARBA00001946"/>
    </source>
</evidence>
<dbReference type="PANTHER" id="PTHR30457:SF12">
    <property type="entry name" value="5'_3'-NUCLEOTIDASE SURE"/>
    <property type="match status" value="1"/>
</dbReference>
<dbReference type="EC" id="3.1.3.5" evidence="9"/>
<feature type="binding site" evidence="9">
    <location>
        <position position="9"/>
    </location>
    <ligand>
        <name>a divalent metal cation</name>
        <dbReference type="ChEBI" id="CHEBI:60240"/>
    </ligand>
</feature>
<proteinExistence type="inferred from homology"/>
<evidence type="ECO:0000313" key="11">
    <source>
        <dbReference type="Proteomes" id="UP000422232"/>
    </source>
</evidence>
<keyword evidence="7 9" id="KW-0547">Nucleotide-binding</keyword>
<dbReference type="GO" id="GO:0008254">
    <property type="term" value="F:3'-nucleotidase activity"/>
    <property type="evidence" value="ECO:0007669"/>
    <property type="project" value="TreeGrafter"/>
</dbReference>
<evidence type="ECO:0000313" key="10">
    <source>
        <dbReference type="EMBL" id="QGO05953.1"/>
    </source>
</evidence>
<dbReference type="FunFam" id="3.40.1210.10:FF:000001">
    <property type="entry name" value="5'/3'-nucleotidase SurE"/>
    <property type="match status" value="1"/>
</dbReference>
<evidence type="ECO:0000256" key="1">
    <source>
        <dbReference type="ARBA" id="ARBA00000815"/>
    </source>
</evidence>
<evidence type="ECO:0000256" key="9">
    <source>
        <dbReference type="HAMAP-Rule" id="MF_00060"/>
    </source>
</evidence>
<dbReference type="GeneID" id="66741014"/>
<dbReference type="GO" id="GO:0008253">
    <property type="term" value="F:5'-nucleotidase activity"/>
    <property type="evidence" value="ECO:0007669"/>
    <property type="project" value="UniProtKB-UniRule"/>
</dbReference>
<feature type="binding site" evidence="9">
    <location>
        <position position="93"/>
    </location>
    <ligand>
        <name>a divalent metal cation</name>
        <dbReference type="ChEBI" id="CHEBI:60240"/>
    </ligand>
</feature>
<dbReference type="AlphaFoldDB" id="A0A9Q6Q0C1"/>
<evidence type="ECO:0000256" key="7">
    <source>
        <dbReference type="ARBA" id="ARBA00022741"/>
    </source>
</evidence>
<evidence type="ECO:0000256" key="6">
    <source>
        <dbReference type="ARBA" id="ARBA00022723"/>
    </source>
</evidence>
<keyword evidence="11" id="KW-1185">Reference proteome</keyword>
<dbReference type="RefSeq" id="WP_016210110.1">
    <property type="nucleotide sequence ID" value="NZ_CP012413.1"/>
</dbReference>
<evidence type="ECO:0000256" key="4">
    <source>
        <dbReference type="ARBA" id="ARBA00011062"/>
    </source>
</evidence>
<dbReference type="GO" id="GO:0005737">
    <property type="term" value="C:cytoplasm"/>
    <property type="evidence" value="ECO:0007669"/>
    <property type="project" value="UniProtKB-SubCell"/>
</dbReference>
<dbReference type="InterPro" id="IPR030048">
    <property type="entry name" value="SurE"/>
</dbReference>
<feature type="binding site" evidence="9">
    <location>
        <position position="10"/>
    </location>
    <ligand>
        <name>a divalent metal cation</name>
        <dbReference type="ChEBI" id="CHEBI:60240"/>
    </ligand>
</feature>
<sequence>MLKILLSNDDGVYARGLIEMYQALASIATVYVVAPDRDCSGKSNCITLDRPLSIQKADNGFLKVNGTPVDCVHLALNEVYKGEEIDLVISGINAGGNMADDTIYSGTVAAAMEGRRHGVPAIAVSLKGEGRLDNYCTAASFVAGLVEKIIKDPLPADTILNVNVPDLPQEQIKGVQVTRLGQRHRAQAVIPAENPRGYPMFWIGPVGPEQDAGVGTDFFALRENQISITPLKTDSTQFEAMETVAHWNALS</sequence>
<dbReference type="HAMAP" id="MF_00060">
    <property type="entry name" value="SurE"/>
    <property type="match status" value="1"/>
</dbReference>
<dbReference type="SUPFAM" id="SSF64167">
    <property type="entry name" value="SurE-like"/>
    <property type="match status" value="1"/>
</dbReference>
<dbReference type="InterPro" id="IPR002828">
    <property type="entry name" value="SurE-like_Pase/nucleotidase"/>
</dbReference>
<keyword evidence="8 9" id="KW-0378">Hydrolase</keyword>
<keyword evidence="5 9" id="KW-0963">Cytoplasm</keyword>
<name>A0A9Q6Q0C1_PISSA</name>
<accession>A0A9Q6Q0C1</accession>
<dbReference type="PANTHER" id="PTHR30457">
    <property type="entry name" value="5'-NUCLEOTIDASE SURE"/>
    <property type="match status" value="1"/>
</dbReference>
<dbReference type="NCBIfam" id="NF001489">
    <property type="entry name" value="PRK00346.1-3"/>
    <property type="match status" value="1"/>
</dbReference>
<protein>
    <recommendedName>
        <fullName evidence="9">5'-nucleotidase SurE</fullName>
        <ecNumber evidence="9">3.1.3.5</ecNumber>
    </recommendedName>
    <alternativeName>
        <fullName evidence="9">Nucleoside 5'-monophosphate phosphohydrolase</fullName>
    </alternativeName>
</protein>
<reference evidence="10 11" key="1">
    <citation type="submission" date="2019-04" db="EMBL/GenBank/DDBJ databases">
        <title>Complete genome sequencing of Piscirickettsia salmonis strain Psal-009.</title>
        <authorList>
            <person name="Schober I."/>
            <person name="Bunk B."/>
            <person name="Sproer C."/>
            <person name="Carril G.P."/>
            <person name="Riedel T."/>
            <person name="Flores-Herrera P.A."/>
            <person name="Nourdin-Galindo G."/>
            <person name="Marshall S.H."/>
            <person name="Overmann J."/>
        </authorList>
    </citation>
    <scope>NUCLEOTIDE SEQUENCE [LARGE SCALE GENOMIC DNA]</scope>
    <source>
        <strain evidence="10 11">Psal-009</strain>
    </source>
</reference>
<dbReference type="Gene3D" id="3.40.1210.10">
    <property type="entry name" value="Survival protein SurE-like phosphatase/nucleotidase"/>
    <property type="match status" value="1"/>
</dbReference>
<organism evidence="10 11">
    <name type="scientific">Piscirickettsia salmonis</name>
    <dbReference type="NCBI Taxonomy" id="1238"/>
    <lineage>
        <taxon>Bacteria</taxon>
        <taxon>Pseudomonadati</taxon>
        <taxon>Pseudomonadota</taxon>
        <taxon>Gammaproteobacteria</taxon>
        <taxon>Thiotrichales</taxon>
        <taxon>Piscirickettsiaceae</taxon>
        <taxon>Piscirickettsia</taxon>
    </lineage>
</organism>
<feature type="binding site" evidence="9">
    <location>
        <position position="40"/>
    </location>
    <ligand>
        <name>a divalent metal cation</name>
        <dbReference type="ChEBI" id="CHEBI:60240"/>
    </ligand>
</feature>
<dbReference type="NCBIfam" id="TIGR00087">
    <property type="entry name" value="surE"/>
    <property type="match status" value="1"/>
</dbReference>
<dbReference type="EMBL" id="CP038908">
    <property type="protein sequence ID" value="QGO05953.1"/>
    <property type="molecule type" value="Genomic_DNA"/>
</dbReference>
<comment type="subcellular location">
    <subcellularLocation>
        <location evidence="3 9">Cytoplasm</location>
    </subcellularLocation>
</comment>
<evidence type="ECO:0000256" key="5">
    <source>
        <dbReference type="ARBA" id="ARBA00022490"/>
    </source>
</evidence>
<comment type="function">
    <text evidence="9">Nucleotidase that shows phosphatase activity on nucleoside 5'-monophosphates.</text>
</comment>
<gene>
    <name evidence="9 10" type="primary">surE</name>
    <name evidence="10" type="ORF">Psal009_01850</name>
</gene>
<comment type="catalytic activity">
    <reaction evidence="1 9">
        <text>a ribonucleoside 5'-phosphate + H2O = a ribonucleoside + phosphate</text>
        <dbReference type="Rhea" id="RHEA:12484"/>
        <dbReference type="ChEBI" id="CHEBI:15377"/>
        <dbReference type="ChEBI" id="CHEBI:18254"/>
        <dbReference type="ChEBI" id="CHEBI:43474"/>
        <dbReference type="ChEBI" id="CHEBI:58043"/>
        <dbReference type="EC" id="3.1.3.5"/>
    </reaction>
</comment>
<dbReference type="GO" id="GO:0004309">
    <property type="term" value="F:exopolyphosphatase activity"/>
    <property type="evidence" value="ECO:0007669"/>
    <property type="project" value="TreeGrafter"/>
</dbReference>
<evidence type="ECO:0000256" key="3">
    <source>
        <dbReference type="ARBA" id="ARBA00004496"/>
    </source>
</evidence>
<dbReference type="GO" id="GO:0000166">
    <property type="term" value="F:nucleotide binding"/>
    <property type="evidence" value="ECO:0007669"/>
    <property type="project" value="UniProtKB-KW"/>
</dbReference>
<dbReference type="InterPro" id="IPR036523">
    <property type="entry name" value="SurE-like_sf"/>
</dbReference>
<dbReference type="Pfam" id="PF01975">
    <property type="entry name" value="SurE"/>
    <property type="match status" value="1"/>
</dbReference>
<dbReference type="NCBIfam" id="NF001490">
    <property type="entry name" value="PRK00346.1-4"/>
    <property type="match status" value="1"/>
</dbReference>
<comment type="cofactor">
    <cofactor evidence="2">
        <name>Mg(2+)</name>
        <dbReference type="ChEBI" id="CHEBI:18420"/>
    </cofactor>
</comment>
<keyword evidence="6 9" id="KW-0479">Metal-binding</keyword>